<reference evidence="1 2" key="1">
    <citation type="journal article" date="2005" name="DNA Res.">
        <title>Complete genome sequence of the facultative anaerobic magnetotactic bacterium Magnetospirillum sp. strain AMB-1.</title>
        <authorList>
            <person name="Matsunaga T."/>
            <person name="Okamura Y."/>
            <person name="Fukuda Y."/>
            <person name="Wahyudi A.T."/>
            <person name="Murase Y."/>
            <person name="Takeyama H."/>
        </authorList>
    </citation>
    <scope>NUCLEOTIDE SEQUENCE [LARGE SCALE GENOMIC DNA]</scope>
    <source>
        <strain evidence="2">ATCC 700264 / AMB-1</strain>
    </source>
</reference>
<evidence type="ECO:0000313" key="2">
    <source>
        <dbReference type="Proteomes" id="UP000007058"/>
    </source>
</evidence>
<evidence type="ECO:0000313" key="1">
    <source>
        <dbReference type="EMBL" id="BAE49269.1"/>
    </source>
</evidence>
<organism evidence="1 2">
    <name type="scientific">Paramagnetospirillum magneticum (strain ATCC 700264 / AMB-1)</name>
    <name type="common">Magnetospirillum magneticum</name>
    <dbReference type="NCBI Taxonomy" id="342108"/>
    <lineage>
        <taxon>Bacteria</taxon>
        <taxon>Pseudomonadati</taxon>
        <taxon>Pseudomonadota</taxon>
        <taxon>Alphaproteobacteria</taxon>
        <taxon>Rhodospirillales</taxon>
        <taxon>Magnetospirillaceae</taxon>
        <taxon>Paramagnetospirillum</taxon>
    </lineage>
</organism>
<dbReference type="RefSeq" id="WP_011382909.1">
    <property type="nucleotide sequence ID" value="NC_007626.1"/>
</dbReference>
<dbReference type="AlphaFoldDB" id="Q2WA56"/>
<protein>
    <recommendedName>
        <fullName evidence="3">Structural protein P5</fullName>
    </recommendedName>
</protein>
<dbReference type="HOGENOM" id="CLU_123271_0_0_5"/>
<gene>
    <name evidence="1" type="ordered locus">amb0465</name>
</gene>
<evidence type="ECO:0008006" key="3">
    <source>
        <dbReference type="Google" id="ProtNLM"/>
    </source>
</evidence>
<dbReference type="STRING" id="342108.amb0465"/>
<dbReference type="OrthoDB" id="8849052at2"/>
<accession>Q2WA56</accession>
<keyword evidence="2" id="KW-1185">Reference proteome</keyword>
<name>Q2WA56_PARM1</name>
<sequence>MPDIQRPTRGLKNRNPGNLRFNPAVKWKGLTGQDNKGFCVFNSDEAGIRAAVIDLHTDYVRDHQCSVLALIAEYAPPVENDTKNYAKFVADRLGVDPLATIPFTPHTAEELIRAIIKMENGIQPYPDAVIVEGVAAAFAQFAPKTIGAKA</sequence>
<dbReference type="EMBL" id="AP007255">
    <property type="protein sequence ID" value="BAE49269.1"/>
    <property type="molecule type" value="Genomic_DNA"/>
</dbReference>
<dbReference type="Proteomes" id="UP000007058">
    <property type="component" value="Chromosome"/>
</dbReference>
<proteinExistence type="predicted"/>
<dbReference type="KEGG" id="mag:amb0465"/>